<accession>A0AAN6N3A0</accession>
<dbReference type="PANTHER" id="PTHR37535:SF3">
    <property type="entry name" value="FLUG DOMAIN-CONTAINING PROTEIN"/>
    <property type="match status" value="1"/>
</dbReference>
<dbReference type="Proteomes" id="UP001303473">
    <property type="component" value="Unassembled WGS sequence"/>
</dbReference>
<keyword evidence="2" id="KW-1185">Reference proteome</keyword>
<evidence type="ECO:0000313" key="2">
    <source>
        <dbReference type="Proteomes" id="UP001303473"/>
    </source>
</evidence>
<evidence type="ECO:0000313" key="1">
    <source>
        <dbReference type="EMBL" id="KAK3937995.1"/>
    </source>
</evidence>
<dbReference type="AlphaFoldDB" id="A0AAN6N3A0"/>
<comment type="caution">
    <text evidence="1">The sequence shown here is derived from an EMBL/GenBank/DDBJ whole genome shotgun (WGS) entry which is preliminary data.</text>
</comment>
<reference evidence="2" key="1">
    <citation type="journal article" date="2023" name="Mol. Phylogenet. Evol.">
        <title>Genome-scale phylogeny and comparative genomics of the fungal order Sordariales.</title>
        <authorList>
            <person name="Hensen N."/>
            <person name="Bonometti L."/>
            <person name="Westerberg I."/>
            <person name="Brannstrom I.O."/>
            <person name="Guillou S."/>
            <person name="Cros-Aarteil S."/>
            <person name="Calhoun S."/>
            <person name="Haridas S."/>
            <person name="Kuo A."/>
            <person name="Mondo S."/>
            <person name="Pangilinan J."/>
            <person name="Riley R."/>
            <person name="LaButti K."/>
            <person name="Andreopoulos B."/>
            <person name="Lipzen A."/>
            <person name="Chen C."/>
            <person name="Yan M."/>
            <person name="Daum C."/>
            <person name="Ng V."/>
            <person name="Clum A."/>
            <person name="Steindorff A."/>
            <person name="Ohm R.A."/>
            <person name="Martin F."/>
            <person name="Silar P."/>
            <person name="Natvig D.O."/>
            <person name="Lalanne C."/>
            <person name="Gautier V."/>
            <person name="Ament-Velasquez S.L."/>
            <person name="Kruys A."/>
            <person name="Hutchinson M.I."/>
            <person name="Powell A.J."/>
            <person name="Barry K."/>
            <person name="Miller A.N."/>
            <person name="Grigoriev I.V."/>
            <person name="Debuchy R."/>
            <person name="Gladieux P."/>
            <person name="Hiltunen Thoren M."/>
            <person name="Johannesson H."/>
        </authorList>
    </citation>
    <scope>NUCLEOTIDE SEQUENCE [LARGE SCALE GENOMIC DNA]</scope>
    <source>
        <strain evidence="2">CBS 340.73</strain>
    </source>
</reference>
<name>A0AAN6N3A0_9PEZI</name>
<sequence length="312" mass="36726">MRRVILYFITIIINQAIRNWVFTMPSLTSATRVFQIRNKGLVPYTLLRWKEFILKIPIFCCFDGTILSANCALPYSKLRDNIKLKAFRKGAANIVNTSKALDAIYNQIMVEFDIQNAVLNKEPENGLIWDFTHISIMRDPRAAKDMVPDEIKVLSEKIKTKRVEHKKRIISEYPIGEKKEDYIARAIELHISEYVELAEILINQLDGLNDEGLLQLRIHIANLIVALCLKREIRRALTNVIVKKESPELNSFLLLIERTDKEQFYEERTFSYYQPIIIYNHFNREHGEALQFKHLNHFKNHVKRIYNIRLRA</sequence>
<dbReference type="EMBL" id="MU853839">
    <property type="protein sequence ID" value="KAK3937995.1"/>
    <property type="molecule type" value="Genomic_DNA"/>
</dbReference>
<protein>
    <submittedName>
        <fullName evidence="1">Uncharacterized protein</fullName>
    </submittedName>
</protein>
<proteinExistence type="predicted"/>
<gene>
    <name evidence="1" type="ORF">QBC46DRAFT_365767</name>
</gene>
<dbReference type="PANTHER" id="PTHR37535">
    <property type="entry name" value="FLUG DOMAIN PROTEIN"/>
    <property type="match status" value="1"/>
</dbReference>
<organism evidence="1 2">
    <name type="scientific">Diplogelasinospora grovesii</name>
    <dbReference type="NCBI Taxonomy" id="303347"/>
    <lineage>
        <taxon>Eukaryota</taxon>
        <taxon>Fungi</taxon>
        <taxon>Dikarya</taxon>
        <taxon>Ascomycota</taxon>
        <taxon>Pezizomycotina</taxon>
        <taxon>Sordariomycetes</taxon>
        <taxon>Sordariomycetidae</taxon>
        <taxon>Sordariales</taxon>
        <taxon>Diplogelasinosporaceae</taxon>
        <taxon>Diplogelasinospora</taxon>
    </lineage>
</organism>